<proteinExistence type="predicted"/>
<dbReference type="RefSeq" id="WP_130415452.1">
    <property type="nucleotide sequence ID" value="NZ_SGWX01000001.1"/>
</dbReference>
<sequence>MHKANRHTRAVPDHRCASCDDVAVGVITFFTDDGPVAFVACHACGTDALIHSRTRVRFRSHATRAEVFRGLPGSAA</sequence>
<reference evidence="1 2" key="1">
    <citation type="submission" date="2019-02" db="EMBL/GenBank/DDBJ databases">
        <title>Sequencing the genomes of 1000 actinobacteria strains.</title>
        <authorList>
            <person name="Klenk H.-P."/>
        </authorList>
    </citation>
    <scope>NUCLEOTIDE SEQUENCE [LARGE SCALE GENOMIC DNA]</scope>
    <source>
        <strain evidence="1 2">DSM 16932</strain>
    </source>
</reference>
<evidence type="ECO:0000313" key="2">
    <source>
        <dbReference type="Proteomes" id="UP000293852"/>
    </source>
</evidence>
<keyword evidence="2" id="KW-1185">Reference proteome</keyword>
<evidence type="ECO:0000313" key="1">
    <source>
        <dbReference type="EMBL" id="RZS62195.1"/>
    </source>
</evidence>
<comment type="caution">
    <text evidence="1">The sequence shown here is derived from an EMBL/GenBank/DDBJ whole genome shotgun (WGS) entry which is preliminary data.</text>
</comment>
<accession>A0A4Q7M2S9</accession>
<dbReference type="AlphaFoldDB" id="A0A4Q7M2S9"/>
<dbReference type="EMBL" id="SGWX01000001">
    <property type="protein sequence ID" value="RZS62195.1"/>
    <property type="molecule type" value="Genomic_DNA"/>
</dbReference>
<gene>
    <name evidence="1" type="ORF">EV386_2516</name>
</gene>
<protein>
    <submittedName>
        <fullName evidence="1">Uncharacterized protein</fullName>
    </submittedName>
</protein>
<dbReference type="Proteomes" id="UP000293852">
    <property type="component" value="Unassembled WGS sequence"/>
</dbReference>
<name>A0A4Q7M2S9_9MICO</name>
<organism evidence="1 2">
    <name type="scientific">Xylanimonas ulmi</name>
    <dbReference type="NCBI Taxonomy" id="228973"/>
    <lineage>
        <taxon>Bacteria</taxon>
        <taxon>Bacillati</taxon>
        <taxon>Actinomycetota</taxon>
        <taxon>Actinomycetes</taxon>
        <taxon>Micrococcales</taxon>
        <taxon>Promicromonosporaceae</taxon>
        <taxon>Xylanimonas</taxon>
    </lineage>
</organism>